<dbReference type="InterPro" id="IPR004839">
    <property type="entry name" value="Aminotransferase_I/II_large"/>
</dbReference>
<accession>A0ABM8FH56</accession>
<evidence type="ECO:0000259" key="6">
    <source>
        <dbReference type="Pfam" id="PF00155"/>
    </source>
</evidence>
<keyword evidence="8" id="KW-1185">Reference proteome</keyword>
<sequence length="384" mass="42787">MDSFTSVFDTQIDRANTNSDKWSKYTDSVIPMWVADMDFDSPECIKDAINQRVEKGVYGYTNTPKALENAIQSHLFTRYQWSVSAGHLVHLPGLVCALHLSVRVFSEVGDAVVVPGPVYYHLTKAPLLSERELLTVDMTIQDGRWLPDMPQLEAAFANPKSKMILLCNPHNPGGTVYTKEELLRIHALAERYDLLVVSDEIHCDLILDDLPHVPFASLNEDAANRCITLMAPSKTFNIAGLGYAFAVIENTVLRQAFNQGRAGLIPSPNMLGLTAATAAYQEGQEWHRSLLIYLRENRDFLAQRLSATPLKMLHLEATYLAWIDVSMLSLEDPHAFFVAAGVGVSDGKDFGNPGYVRLNFGCPQSTLDQALTRIEKALIEHSYM</sequence>
<evidence type="ECO:0000256" key="2">
    <source>
        <dbReference type="ARBA" id="ARBA00012224"/>
    </source>
</evidence>
<feature type="domain" description="Aminotransferase class I/classII large" evidence="6">
    <location>
        <begin position="33"/>
        <end position="374"/>
    </location>
</feature>
<dbReference type="GO" id="GO:0008483">
    <property type="term" value="F:transaminase activity"/>
    <property type="evidence" value="ECO:0007669"/>
    <property type="project" value="UniProtKB-KW"/>
</dbReference>
<evidence type="ECO:0000256" key="5">
    <source>
        <dbReference type="ARBA" id="ARBA00037974"/>
    </source>
</evidence>
<dbReference type="SUPFAM" id="SSF53383">
    <property type="entry name" value="PLP-dependent transferases"/>
    <property type="match status" value="1"/>
</dbReference>
<keyword evidence="4" id="KW-0456">Lyase</keyword>
<comment type="cofactor">
    <cofactor evidence="1">
        <name>pyridoxal 5'-phosphate</name>
        <dbReference type="ChEBI" id="CHEBI:597326"/>
    </cofactor>
</comment>
<dbReference type="Gene3D" id="3.90.1150.10">
    <property type="entry name" value="Aspartate Aminotransferase, domain 1"/>
    <property type="match status" value="1"/>
</dbReference>
<evidence type="ECO:0000256" key="1">
    <source>
        <dbReference type="ARBA" id="ARBA00001933"/>
    </source>
</evidence>
<reference evidence="7 8" key="1">
    <citation type="submission" date="2023-01" db="EMBL/GenBank/DDBJ databases">
        <title>Complete genome sequence of Marinomonas pontica strain 200518_36.</title>
        <authorList>
            <person name="Ueki S."/>
            <person name="Gajardo G."/>
            <person name="Maruyama F."/>
        </authorList>
    </citation>
    <scope>NUCLEOTIDE SEQUENCE [LARGE SCALE GENOMIC DNA]</scope>
    <source>
        <strain evidence="7 8">200518_36</strain>
    </source>
</reference>
<evidence type="ECO:0000313" key="8">
    <source>
        <dbReference type="Proteomes" id="UP001307608"/>
    </source>
</evidence>
<dbReference type="NCBIfam" id="TIGR04350">
    <property type="entry name" value="C_S_lyase_PatB"/>
    <property type="match status" value="1"/>
</dbReference>
<gene>
    <name evidence="7" type="ORF">MACH16_24620</name>
</gene>
<protein>
    <recommendedName>
        <fullName evidence="2">cysteine-S-conjugate beta-lyase</fullName>
        <ecNumber evidence="2">4.4.1.13</ecNumber>
    </recommendedName>
</protein>
<keyword evidence="7" id="KW-0808">Transferase</keyword>
<dbReference type="InterPro" id="IPR027619">
    <property type="entry name" value="C-S_lyase_PatB-like"/>
</dbReference>
<keyword evidence="3" id="KW-0663">Pyridoxal phosphate</keyword>
<organism evidence="7 8">
    <name type="scientific">Marinomonas pontica</name>
    <dbReference type="NCBI Taxonomy" id="264739"/>
    <lineage>
        <taxon>Bacteria</taxon>
        <taxon>Pseudomonadati</taxon>
        <taxon>Pseudomonadota</taxon>
        <taxon>Gammaproteobacteria</taxon>
        <taxon>Oceanospirillales</taxon>
        <taxon>Oceanospirillaceae</taxon>
        <taxon>Marinomonas</taxon>
    </lineage>
</organism>
<dbReference type="Gene3D" id="3.40.640.10">
    <property type="entry name" value="Type I PLP-dependent aspartate aminotransferase-like (Major domain)"/>
    <property type="match status" value="1"/>
</dbReference>
<dbReference type="EC" id="4.4.1.13" evidence="2"/>
<evidence type="ECO:0000256" key="3">
    <source>
        <dbReference type="ARBA" id="ARBA00022898"/>
    </source>
</evidence>
<evidence type="ECO:0000313" key="7">
    <source>
        <dbReference type="EMBL" id="BDX03714.1"/>
    </source>
</evidence>
<dbReference type="CDD" id="cd00609">
    <property type="entry name" value="AAT_like"/>
    <property type="match status" value="1"/>
</dbReference>
<dbReference type="RefSeq" id="WP_338268457.1">
    <property type="nucleotide sequence ID" value="NZ_AP027271.1"/>
</dbReference>
<dbReference type="InterPro" id="IPR015421">
    <property type="entry name" value="PyrdxlP-dep_Trfase_major"/>
</dbReference>
<dbReference type="InterPro" id="IPR015424">
    <property type="entry name" value="PyrdxlP-dep_Trfase"/>
</dbReference>
<dbReference type="InterPro" id="IPR015422">
    <property type="entry name" value="PyrdxlP-dep_Trfase_small"/>
</dbReference>
<proteinExistence type="inferred from homology"/>
<dbReference type="EMBL" id="AP027271">
    <property type="protein sequence ID" value="BDX03714.1"/>
    <property type="molecule type" value="Genomic_DNA"/>
</dbReference>
<dbReference type="Pfam" id="PF00155">
    <property type="entry name" value="Aminotran_1_2"/>
    <property type="match status" value="1"/>
</dbReference>
<comment type="similarity">
    <text evidence="5">Belongs to the class-II pyridoxal-phosphate-dependent aminotransferase family. MalY/PatB cystathionine beta-lyase subfamily.</text>
</comment>
<dbReference type="PANTHER" id="PTHR43525:SF1">
    <property type="entry name" value="PROTEIN MALY"/>
    <property type="match status" value="1"/>
</dbReference>
<evidence type="ECO:0000256" key="4">
    <source>
        <dbReference type="ARBA" id="ARBA00023239"/>
    </source>
</evidence>
<name>A0ABM8FH56_9GAMM</name>
<dbReference type="InterPro" id="IPR051798">
    <property type="entry name" value="Class-II_PLP-Dep_Aminotrans"/>
</dbReference>
<dbReference type="Proteomes" id="UP001307608">
    <property type="component" value="Chromosome"/>
</dbReference>
<keyword evidence="7" id="KW-0032">Aminotransferase</keyword>
<dbReference type="PANTHER" id="PTHR43525">
    <property type="entry name" value="PROTEIN MALY"/>
    <property type="match status" value="1"/>
</dbReference>